<evidence type="ECO:0000313" key="2">
    <source>
        <dbReference type="EMBL" id="WOX55134.1"/>
    </source>
</evidence>
<dbReference type="SUPFAM" id="SSF46785">
    <property type="entry name" value="Winged helix' DNA-binding domain"/>
    <property type="match status" value="2"/>
</dbReference>
<protein>
    <submittedName>
        <fullName evidence="2">Winged helix-turn-helix transcriptional regulator</fullName>
    </submittedName>
</protein>
<dbReference type="Proteomes" id="UP001626603">
    <property type="component" value="Chromosome"/>
</dbReference>
<reference evidence="2 3" key="1">
    <citation type="submission" date="2023-10" db="EMBL/GenBank/DDBJ databases">
        <title>The complete genome sequence of Methanoculleus palmolei DSM 4273.</title>
        <authorList>
            <person name="Lai S.-J."/>
            <person name="You Y.-T."/>
            <person name="Chen S.-C."/>
        </authorList>
    </citation>
    <scope>NUCLEOTIDE SEQUENCE [LARGE SCALE GENOMIC DNA]</scope>
    <source>
        <strain evidence="2 3">DSM 4273</strain>
    </source>
</reference>
<feature type="domain" description="HTH arsR-type" evidence="1">
    <location>
        <begin position="151"/>
        <end position="226"/>
    </location>
</feature>
<keyword evidence="3" id="KW-1185">Reference proteome</keyword>
<evidence type="ECO:0000313" key="3">
    <source>
        <dbReference type="Proteomes" id="UP001626603"/>
    </source>
</evidence>
<evidence type="ECO:0000259" key="1">
    <source>
        <dbReference type="SMART" id="SM00418"/>
    </source>
</evidence>
<dbReference type="Pfam" id="PF24266">
    <property type="entry name" value="HTH_HVO_0163_N"/>
    <property type="match status" value="1"/>
</dbReference>
<dbReference type="InterPro" id="IPR011991">
    <property type="entry name" value="ArsR-like_HTH"/>
</dbReference>
<dbReference type="EMBL" id="CP137641">
    <property type="protein sequence ID" value="WOX55134.1"/>
    <property type="molecule type" value="Genomic_DNA"/>
</dbReference>
<proteinExistence type="predicted"/>
<organism evidence="2 3">
    <name type="scientific">Methanoculleus palmolei</name>
    <dbReference type="NCBI Taxonomy" id="72612"/>
    <lineage>
        <taxon>Archaea</taxon>
        <taxon>Methanobacteriati</taxon>
        <taxon>Methanobacteriota</taxon>
        <taxon>Stenosarchaea group</taxon>
        <taxon>Methanomicrobia</taxon>
        <taxon>Methanomicrobiales</taxon>
        <taxon>Methanomicrobiaceae</taxon>
        <taxon>Methanoculleus</taxon>
    </lineage>
</organism>
<gene>
    <name evidence="2" type="ORF">R6Y95_06580</name>
</gene>
<dbReference type="InterPro" id="IPR001845">
    <property type="entry name" value="HTH_ArsR_DNA-bd_dom"/>
</dbReference>
<dbReference type="InterPro" id="IPR036390">
    <property type="entry name" value="WH_DNA-bd_sf"/>
</dbReference>
<accession>A0ABD8A6F0</accession>
<dbReference type="InterPro" id="IPR036388">
    <property type="entry name" value="WH-like_DNA-bd_sf"/>
</dbReference>
<sequence>MILLLLIASPAGAKTYEAAGGYENPPPEGAEMAEPVEVEFWELPVWLILMQIACMPLELLASLKIWGYLGYCRVKREDLLDNALRDRIFSCIRDHPGIHLHAIARETGIRLGTLRYHLSVLQRSHMIVFVESEGMICFFKNDGTYSGLQQRLLVHLHREVPHEILRLLLSRPSQTRNELAGSLGVAGPTVTWHMKRLMRDRLVSSEKDGRCVRYRIPCEIAPEVGKWLS</sequence>
<dbReference type="PANTHER" id="PTHR36216:SF1">
    <property type="entry name" value="HTH ARSR-TYPE DOMAIN-CONTAINING PROTEIN"/>
    <property type="match status" value="1"/>
</dbReference>
<dbReference type="Gene3D" id="1.10.10.10">
    <property type="entry name" value="Winged helix-like DNA-binding domain superfamily/Winged helix DNA-binding domain"/>
    <property type="match status" value="2"/>
</dbReference>
<name>A0ABD8A6F0_9EURY</name>
<dbReference type="AlphaFoldDB" id="A0ABD8A6F0"/>
<dbReference type="SMART" id="SM00418">
    <property type="entry name" value="HTH_ARSR"/>
    <property type="match status" value="1"/>
</dbReference>
<dbReference type="Pfam" id="PF13412">
    <property type="entry name" value="HTH_24"/>
    <property type="match status" value="1"/>
</dbReference>
<dbReference type="InterPro" id="IPR056504">
    <property type="entry name" value="HTH_HVO_0163_N"/>
</dbReference>
<dbReference type="PANTHER" id="PTHR36216">
    <property type="entry name" value="TRANSCRIPTIONAL REGULATOR, TRMB"/>
    <property type="match status" value="1"/>
</dbReference>
<dbReference type="CDD" id="cd00090">
    <property type="entry name" value="HTH_ARSR"/>
    <property type="match status" value="1"/>
</dbReference>